<dbReference type="EMBL" id="OUUY01000057">
    <property type="protein sequence ID" value="SPQ00024.1"/>
    <property type="molecule type" value="Genomic_DNA"/>
</dbReference>
<dbReference type="GO" id="GO:0000271">
    <property type="term" value="P:polysaccharide biosynthetic process"/>
    <property type="evidence" value="ECO:0007669"/>
    <property type="project" value="TreeGrafter"/>
</dbReference>
<dbReference type="OrthoDB" id="9810913at2"/>
<dbReference type="GO" id="GO:0008483">
    <property type="term" value="F:transaminase activity"/>
    <property type="evidence" value="ECO:0007669"/>
    <property type="project" value="TreeGrafter"/>
</dbReference>
<organism evidence="6 7">
    <name type="scientific">Candidatus Sulfobium mesophilum</name>
    <dbReference type="NCBI Taxonomy" id="2016548"/>
    <lineage>
        <taxon>Bacteria</taxon>
        <taxon>Pseudomonadati</taxon>
        <taxon>Nitrospirota</taxon>
        <taxon>Nitrospiria</taxon>
        <taxon>Nitrospirales</taxon>
        <taxon>Nitrospiraceae</taxon>
        <taxon>Candidatus Sulfobium</taxon>
    </lineage>
</organism>
<gene>
    <name evidence="6" type="primary">degT</name>
    <name evidence="6" type="ORF">NBG4_150025</name>
</gene>
<dbReference type="PANTHER" id="PTHR30244:SF36">
    <property type="entry name" value="3-OXO-GLUCOSE-6-PHOSPHATE:GLUTAMATE AMINOTRANSFERASE"/>
    <property type="match status" value="1"/>
</dbReference>
<keyword evidence="7" id="KW-1185">Reference proteome</keyword>
<keyword evidence="1 4" id="KW-0663">Pyridoxal phosphate</keyword>
<dbReference type="AlphaFoldDB" id="A0A2U3QF59"/>
<accession>A0A2U3QF59</accession>
<evidence type="ECO:0000313" key="7">
    <source>
        <dbReference type="Proteomes" id="UP000245125"/>
    </source>
</evidence>
<proteinExistence type="inferred from homology"/>
<evidence type="ECO:0000256" key="2">
    <source>
        <dbReference type="ARBA" id="ARBA00037999"/>
    </source>
</evidence>
<dbReference type="GO" id="GO:0030170">
    <property type="term" value="F:pyridoxal phosphate binding"/>
    <property type="evidence" value="ECO:0007669"/>
    <property type="project" value="UniProtKB-ARBA"/>
</dbReference>
<dbReference type="Pfam" id="PF01041">
    <property type="entry name" value="DegT_DnrJ_EryC1"/>
    <property type="match status" value="1"/>
</dbReference>
<dbReference type="Gene3D" id="3.40.640.10">
    <property type="entry name" value="Type I PLP-dependent aspartate aminotransferase-like (Major domain)"/>
    <property type="match status" value="1"/>
</dbReference>
<evidence type="ECO:0000313" key="6">
    <source>
        <dbReference type="EMBL" id="SPQ00024.1"/>
    </source>
</evidence>
<evidence type="ECO:0000256" key="4">
    <source>
        <dbReference type="PIRSR" id="PIRSR000390-2"/>
    </source>
</evidence>
<evidence type="ECO:0000256" key="5">
    <source>
        <dbReference type="RuleBase" id="RU004508"/>
    </source>
</evidence>
<dbReference type="SUPFAM" id="SSF53383">
    <property type="entry name" value="PLP-dependent transferases"/>
    <property type="match status" value="1"/>
</dbReference>
<name>A0A2U3QF59_9BACT</name>
<dbReference type="InterPro" id="IPR015421">
    <property type="entry name" value="PyrdxlP-dep_Trfase_major"/>
</dbReference>
<dbReference type="Proteomes" id="UP000245125">
    <property type="component" value="Unassembled WGS sequence"/>
</dbReference>
<dbReference type="InterPro" id="IPR015424">
    <property type="entry name" value="PyrdxlP-dep_Trfase"/>
</dbReference>
<dbReference type="InterPro" id="IPR000653">
    <property type="entry name" value="DegT/StrS_aminotransferase"/>
</dbReference>
<reference evidence="7" key="1">
    <citation type="submission" date="2018-03" db="EMBL/GenBank/DDBJ databases">
        <authorList>
            <person name="Zecchin S."/>
        </authorList>
    </citation>
    <scope>NUCLEOTIDE SEQUENCE [LARGE SCALE GENOMIC DNA]</scope>
</reference>
<comment type="similarity">
    <text evidence="2 5">Belongs to the DegT/DnrJ/EryC1 family.</text>
</comment>
<evidence type="ECO:0000256" key="3">
    <source>
        <dbReference type="PIRSR" id="PIRSR000390-1"/>
    </source>
</evidence>
<evidence type="ECO:0000256" key="1">
    <source>
        <dbReference type="ARBA" id="ARBA00022898"/>
    </source>
</evidence>
<dbReference type="PANTHER" id="PTHR30244">
    <property type="entry name" value="TRANSAMINASE"/>
    <property type="match status" value="1"/>
</dbReference>
<protein>
    <submittedName>
        <fullName evidence="6">Pleiotropic regulatory protein</fullName>
    </submittedName>
</protein>
<dbReference type="Gene3D" id="3.90.1150.10">
    <property type="entry name" value="Aspartate Aminotransferase, domain 1"/>
    <property type="match status" value="1"/>
</dbReference>
<dbReference type="FunFam" id="3.40.640.10:FF:000089">
    <property type="entry name" value="Aminotransferase, DegT/DnrJ/EryC1/StrS family"/>
    <property type="match status" value="1"/>
</dbReference>
<sequence length="367" mass="40610">MKEIPLVDLKAGFAPIKNEVMHAVEDVLTGMHLNIGPNCRSLEDEFAAYCGVKHAVGVGSGTEAIQFALLACGVGEGDEVITSPHTFFATAEAICCIGASPVFVDIDPLTYTISPEAIEKRITKKTKAIIPVHMYGQCADMSAVNNIAQGHGIAVVEDACQAHGARYHDKKSGSLGNAGCFSFYFTKNLGAYGEGGIVTTNDVQLAEKVRLYRNHGHKSKYEHAVIGYNGRIDEIQAAILRIKLRHLEEYNSKRRVKADFYNSFLKDTPLVLPAEKEGRTHVYHLYVVRSKERDRLQDFLRGKGIQTGIHYRNPIHLQEATAFLGYKKGDIPGVEKACEEILSLPIYPELEEESQAYVAEMIEEFYS</sequence>
<feature type="active site" description="Proton acceptor" evidence="3">
    <location>
        <position position="187"/>
    </location>
</feature>
<dbReference type="InterPro" id="IPR015422">
    <property type="entry name" value="PyrdxlP-dep_Trfase_small"/>
</dbReference>
<dbReference type="CDD" id="cd00616">
    <property type="entry name" value="AHBA_syn"/>
    <property type="match status" value="1"/>
</dbReference>
<dbReference type="PIRSF" id="PIRSF000390">
    <property type="entry name" value="PLP_StrS"/>
    <property type="match status" value="1"/>
</dbReference>
<feature type="modified residue" description="N6-(pyridoxal phosphate)lysine" evidence="4">
    <location>
        <position position="187"/>
    </location>
</feature>